<dbReference type="RefSeq" id="WP_184538986.1">
    <property type="nucleotide sequence ID" value="NZ_JACHJW010000001.1"/>
</dbReference>
<evidence type="ECO:0008006" key="4">
    <source>
        <dbReference type="Google" id="ProtNLM"/>
    </source>
</evidence>
<keyword evidence="1" id="KW-0472">Membrane</keyword>
<name>A0A7W7SZS6_9ACTN</name>
<organism evidence="2 3">
    <name type="scientific">Micromonospora polyrhachis</name>
    <dbReference type="NCBI Taxonomy" id="1282883"/>
    <lineage>
        <taxon>Bacteria</taxon>
        <taxon>Bacillati</taxon>
        <taxon>Actinomycetota</taxon>
        <taxon>Actinomycetes</taxon>
        <taxon>Micromonosporales</taxon>
        <taxon>Micromonosporaceae</taxon>
        <taxon>Micromonospora</taxon>
    </lineage>
</organism>
<dbReference type="Proteomes" id="UP000578819">
    <property type="component" value="Unassembled WGS sequence"/>
</dbReference>
<protein>
    <recommendedName>
        <fullName evidence="4">DUF1440 domain-containing protein</fullName>
    </recommendedName>
</protein>
<proteinExistence type="predicted"/>
<reference evidence="2 3" key="1">
    <citation type="submission" date="2020-08" db="EMBL/GenBank/DDBJ databases">
        <title>Sequencing the genomes of 1000 actinobacteria strains.</title>
        <authorList>
            <person name="Klenk H.-P."/>
        </authorList>
    </citation>
    <scope>NUCLEOTIDE SEQUENCE [LARGE SCALE GENOMIC DNA]</scope>
    <source>
        <strain evidence="2 3">DSM 45886</strain>
    </source>
</reference>
<feature type="transmembrane region" description="Helical" evidence="1">
    <location>
        <begin position="93"/>
        <end position="112"/>
    </location>
</feature>
<evidence type="ECO:0000313" key="3">
    <source>
        <dbReference type="Proteomes" id="UP000578819"/>
    </source>
</evidence>
<gene>
    <name evidence="2" type="ORF">FHR38_006358</name>
</gene>
<comment type="caution">
    <text evidence="2">The sequence shown here is derived from an EMBL/GenBank/DDBJ whole genome shotgun (WGS) entry which is preliminary data.</text>
</comment>
<feature type="transmembrane region" description="Helical" evidence="1">
    <location>
        <begin position="61"/>
        <end position="81"/>
    </location>
</feature>
<evidence type="ECO:0000313" key="2">
    <source>
        <dbReference type="EMBL" id="MBB4962625.1"/>
    </source>
</evidence>
<keyword evidence="1" id="KW-1133">Transmembrane helix</keyword>
<dbReference type="EMBL" id="JACHJW010000001">
    <property type="protein sequence ID" value="MBB4962625.1"/>
    <property type="molecule type" value="Genomic_DNA"/>
</dbReference>
<keyword evidence="1" id="KW-0812">Transmembrane</keyword>
<dbReference type="AlphaFoldDB" id="A0A7W7SZS6"/>
<accession>A0A7W7SZS6</accession>
<keyword evidence="3" id="KW-1185">Reference proteome</keyword>
<sequence>MTKAVPIVRGAMRGAIAAMAMSGLRQLTTSLGLVERIPPESVLLHTAPGLLRRIPVKRRSALVEVVHWSYGLAGGVFFGVLPRRLRRWRWAGPAYGFLFWAGYGAAIAPLLGISIRRGGLSEQLALLADHLLYGSVVGAAPWLHQD</sequence>
<evidence type="ECO:0000256" key="1">
    <source>
        <dbReference type="SAM" id="Phobius"/>
    </source>
</evidence>